<dbReference type="RefSeq" id="WP_202095662.1">
    <property type="nucleotide sequence ID" value="NZ_CP061035.1"/>
</dbReference>
<feature type="transmembrane region" description="Helical" evidence="5">
    <location>
        <begin position="12"/>
        <end position="39"/>
    </location>
</feature>
<organism evidence="7 8">
    <name type="scientific">Sphingomonas aliaeris</name>
    <dbReference type="NCBI Taxonomy" id="2759526"/>
    <lineage>
        <taxon>Bacteria</taxon>
        <taxon>Pseudomonadati</taxon>
        <taxon>Pseudomonadota</taxon>
        <taxon>Alphaproteobacteria</taxon>
        <taxon>Sphingomonadales</taxon>
        <taxon>Sphingomonadaceae</taxon>
        <taxon>Sphingomonas</taxon>
    </lineage>
</organism>
<dbReference type="InterPro" id="IPR035952">
    <property type="entry name" value="Rhomboid-like_sf"/>
</dbReference>
<feature type="domain" description="Peptidase S54 rhomboid" evidence="6">
    <location>
        <begin position="64"/>
        <end position="205"/>
    </location>
</feature>
<protein>
    <submittedName>
        <fullName evidence="7">Rhomboid family intramembrane serine protease</fullName>
    </submittedName>
</protein>
<keyword evidence="2 5" id="KW-0812">Transmembrane</keyword>
<dbReference type="Gene3D" id="1.20.1540.10">
    <property type="entry name" value="Rhomboid-like"/>
    <property type="match status" value="1"/>
</dbReference>
<evidence type="ECO:0000313" key="8">
    <source>
        <dbReference type="Proteomes" id="UP000595894"/>
    </source>
</evidence>
<evidence type="ECO:0000313" key="7">
    <source>
        <dbReference type="EMBL" id="QQV78630.1"/>
    </source>
</evidence>
<evidence type="ECO:0000256" key="1">
    <source>
        <dbReference type="ARBA" id="ARBA00004141"/>
    </source>
</evidence>
<feature type="transmembrane region" description="Helical" evidence="5">
    <location>
        <begin position="160"/>
        <end position="181"/>
    </location>
</feature>
<comment type="subcellular location">
    <subcellularLocation>
        <location evidence="1">Membrane</location>
        <topology evidence="1">Multi-pass membrane protein</topology>
    </subcellularLocation>
</comment>
<evidence type="ECO:0000256" key="2">
    <source>
        <dbReference type="ARBA" id="ARBA00022692"/>
    </source>
</evidence>
<dbReference type="SUPFAM" id="SSF144091">
    <property type="entry name" value="Rhomboid-like"/>
    <property type="match status" value="1"/>
</dbReference>
<dbReference type="EMBL" id="CP061035">
    <property type="protein sequence ID" value="QQV78630.1"/>
    <property type="molecule type" value="Genomic_DNA"/>
</dbReference>
<feature type="transmembrane region" description="Helical" evidence="5">
    <location>
        <begin position="187"/>
        <end position="205"/>
    </location>
</feature>
<feature type="transmembrane region" description="Helical" evidence="5">
    <location>
        <begin position="96"/>
        <end position="117"/>
    </location>
</feature>
<evidence type="ECO:0000256" key="5">
    <source>
        <dbReference type="SAM" id="Phobius"/>
    </source>
</evidence>
<proteinExistence type="predicted"/>
<sequence length="212" mass="22376">MGGIDLPRGRVTDAIVAFAVFAGVMIMAVIGADMAAIRFGFIPQDFLGGGWDGDPLRAWLSPLASAFIPRDVLSAAFNLVLFLITGRFVEKALRPAGLIVLILAGIYGSALARLILTPGSVMPGAGLDPAVFALIGAYFMLYGLPAALPIGAGQSRAVRIAMLAGIWFAIQAVFALIMQSFELSVTFVEPIGALLAGTLLAQPLLRWQYRRA</sequence>
<dbReference type="GO" id="GO:0016020">
    <property type="term" value="C:membrane"/>
    <property type="evidence" value="ECO:0007669"/>
    <property type="project" value="UniProtKB-SubCell"/>
</dbReference>
<dbReference type="GO" id="GO:0004252">
    <property type="term" value="F:serine-type endopeptidase activity"/>
    <property type="evidence" value="ECO:0007669"/>
    <property type="project" value="InterPro"/>
</dbReference>
<evidence type="ECO:0000256" key="3">
    <source>
        <dbReference type="ARBA" id="ARBA00022989"/>
    </source>
</evidence>
<keyword evidence="4 5" id="KW-0472">Membrane</keyword>
<keyword evidence="8" id="KW-1185">Reference proteome</keyword>
<accession>A0A974NXA3</accession>
<dbReference type="InterPro" id="IPR022764">
    <property type="entry name" value="Peptidase_S54_rhomboid_dom"/>
</dbReference>
<evidence type="ECO:0000259" key="6">
    <source>
        <dbReference type="Pfam" id="PF01694"/>
    </source>
</evidence>
<name>A0A974NXA3_9SPHN</name>
<feature type="transmembrane region" description="Helical" evidence="5">
    <location>
        <begin position="129"/>
        <end position="148"/>
    </location>
</feature>
<keyword evidence="7" id="KW-0378">Hydrolase</keyword>
<gene>
    <name evidence="7" type="ORF">H5J25_08525</name>
</gene>
<dbReference type="AlphaFoldDB" id="A0A974NXA3"/>
<evidence type="ECO:0000256" key="4">
    <source>
        <dbReference type="ARBA" id="ARBA00023136"/>
    </source>
</evidence>
<keyword evidence="7" id="KW-0645">Protease</keyword>
<dbReference type="KEGG" id="sari:H5J25_08525"/>
<dbReference type="Pfam" id="PF01694">
    <property type="entry name" value="Rhomboid"/>
    <property type="match status" value="1"/>
</dbReference>
<feature type="transmembrane region" description="Helical" evidence="5">
    <location>
        <begin position="59"/>
        <end position="84"/>
    </location>
</feature>
<reference evidence="8" key="1">
    <citation type="submission" date="2020-09" db="EMBL/GenBank/DDBJ databases">
        <title>Sphingomonas sp., a new species isolated from pork steak.</title>
        <authorList>
            <person name="Heidler von Heilborn D."/>
        </authorList>
    </citation>
    <scope>NUCLEOTIDE SEQUENCE [LARGE SCALE GENOMIC DNA]</scope>
</reference>
<keyword evidence="3 5" id="KW-1133">Transmembrane helix</keyword>
<dbReference type="GO" id="GO:0006508">
    <property type="term" value="P:proteolysis"/>
    <property type="evidence" value="ECO:0007669"/>
    <property type="project" value="UniProtKB-KW"/>
</dbReference>
<dbReference type="Proteomes" id="UP000595894">
    <property type="component" value="Chromosome"/>
</dbReference>